<feature type="transmembrane region" description="Helical" evidence="12">
    <location>
        <begin position="816"/>
        <end position="839"/>
    </location>
</feature>
<feature type="transmembrane region" description="Helical" evidence="12">
    <location>
        <begin position="749"/>
        <end position="772"/>
    </location>
</feature>
<reference evidence="15" key="2">
    <citation type="submission" date="2025-09" db="UniProtKB">
        <authorList>
            <consortium name="Ensembl"/>
        </authorList>
    </citation>
    <scope>IDENTIFICATION</scope>
</reference>
<reference evidence="15" key="1">
    <citation type="submission" date="2025-08" db="UniProtKB">
        <authorList>
            <consortium name="Ensembl"/>
        </authorList>
    </citation>
    <scope>IDENTIFICATION</scope>
</reference>
<feature type="chain" id="PRO_5034138487" evidence="13">
    <location>
        <begin position="29"/>
        <end position="856"/>
    </location>
</feature>
<dbReference type="Gene3D" id="3.40.50.2300">
    <property type="match status" value="2"/>
</dbReference>
<feature type="transmembrane region" description="Helical" evidence="12">
    <location>
        <begin position="628"/>
        <end position="649"/>
    </location>
</feature>
<protein>
    <submittedName>
        <fullName evidence="15">Vomeronasal type-2 receptor 116</fullName>
    </submittedName>
</protein>
<dbReference type="Pfam" id="PF07562">
    <property type="entry name" value="NCD3G"/>
    <property type="match status" value="1"/>
</dbReference>
<evidence type="ECO:0000256" key="10">
    <source>
        <dbReference type="ARBA" id="ARBA00023180"/>
    </source>
</evidence>
<accession>A0A8C2M757</accession>
<evidence type="ECO:0000256" key="13">
    <source>
        <dbReference type="SAM" id="SignalP"/>
    </source>
</evidence>
<dbReference type="PRINTS" id="PR01535">
    <property type="entry name" value="VOMERONASL2R"/>
</dbReference>
<keyword evidence="3" id="KW-1003">Cell membrane</keyword>
<evidence type="ECO:0000256" key="8">
    <source>
        <dbReference type="ARBA" id="ARBA00023136"/>
    </source>
</evidence>
<evidence type="ECO:0000259" key="14">
    <source>
        <dbReference type="PROSITE" id="PS50259"/>
    </source>
</evidence>
<evidence type="ECO:0000256" key="11">
    <source>
        <dbReference type="ARBA" id="ARBA00023224"/>
    </source>
</evidence>
<dbReference type="CDD" id="cd06365">
    <property type="entry name" value="PBP1_pheromone_receptor"/>
    <property type="match status" value="1"/>
</dbReference>
<dbReference type="PANTHER" id="PTHR24061">
    <property type="entry name" value="CALCIUM-SENSING RECEPTOR-RELATED"/>
    <property type="match status" value="1"/>
</dbReference>
<dbReference type="Proteomes" id="UP000694386">
    <property type="component" value="Unplaced"/>
</dbReference>
<comment type="similarity">
    <text evidence="2">Belongs to the G-protein coupled receptor 3 family.</text>
</comment>
<feature type="transmembrane region" description="Helical" evidence="12">
    <location>
        <begin position="661"/>
        <end position="685"/>
    </location>
</feature>
<organism evidence="15 16">
    <name type="scientific">Cricetulus griseus</name>
    <name type="common">Chinese hamster</name>
    <name type="synonym">Cricetulus barabensis griseus</name>
    <dbReference type="NCBI Taxonomy" id="10029"/>
    <lineage>
        <taxon>Eukaryota</taxon>
        <taxon>Metazoa</taxon>
        <taxon>Chordata</taxon>
        <taxon>Craniata</taxon>
        <taxon>Vertebrata</taxon>
        <taxon>Euteleostomi</taxon>
        <taxon>Mammalia</taxon>
        <taxon>Eutheria</taxon>
        <taxon>Euarchontoglires</taxon>
        <taxon>Glires</taxon>
        <taxon>Rodentia</taxon>
        <taxon>Myomorpha</taxon>
        <taxon>Muroidea</taxon>
        <taxon>Cricetidae</taxon>
        <taxon>Cricetinae</taxon>
        <taxon>Cricetulus</taxon>
    </lineage>
</organism>
<feature type="domain" description="G-protein coupled receptors family 3 profile" evidence="14">
    <location>
        <begin position="591"/>
        <end position="854"/>
    </location>
</feature>
<dbReference type="InterPro" id="IPR028082">
    <property type="entry name" value="Peripla_BP_I"/>
</dbReference>
<dbReference type="Gene3D" id="2.10.50.30">
    <property type="entry name" value="GPCR, family 3, nine cysteines domain"/>
    <property type="match status" value="1"/>
</dbReference>
<dbReference type="SUPFAM" id="SSF53822">
    <property type="entry name" value="Periplasmic binding protein-like I"/>
    <property type="match status" value="1"/>
</dbReference>
<dbReference type="Ensembl" id="ENSCGRT00001018567.1">
    <property type="protein sequence ID" value="ENSCGRP00001014330.1"/>
    <property type="gene ID" value="ENSCGRG00001015185.1"/>
</dbReference>
<keyword evidence="10" id="KW-0325">Glycoprotein</keyword>
<dbReference type="InterPro" id="IPR011500">
    <property type="entry name" value="GPCR_3_9-Cys_dom"/>
</dbReference>
<evidence type="ECO:0000256" key="1">
    <source>
        <dbReference type="ARBA" id="ARBA00004651"/>
    </source>
</evidence>
<evidence type="ECO:0000256" key="12">
    <source>
        <dbReference type="SAM" id="Phobius"/>
    </source>
</evidence>
<keyword evidence="9" id="KW-0675">Receptor</keyword>
<dbReference type="GO" id="GO:0005886">
    <property type="term" value="C:plasma membrane"/>
    <property type="evidence" value="ECO:0007669"/>
    <property type="project" value="UniProtKB-SubCell"/>
</dbReference>
<dbReference type="PROSITE" id="PS50259">
    <property type="entry name" value="G_PROTEIN_RECEP_F3_4"/>
    <property type="match status" value="1"/>
</dbReference>
<keyword evidence="7" id="KW-0297">G-protein coupled receptor</keyword>
<dbReference type="PANTHER" id="PTHR24061:SF545">
    <property type="entry name" value="VOMERONASAL 2, RECEPTOR 118-RELATED"/>
    <property type="match status" value="1"/>
</dbReference>
<feature type="transmembrane region" description="Helical" evidence="12">
    <location>
        <begin position="199"/>
        <end position="219"/>
    </location>
</feature>
<keyword evidence="11" id="KW-0807">Transducer</keyword>
<evidence type="ECO:0000313" key="16">
    <source>
        <dbReference type="Proteomes" id="UP000694386"/>
    </source>
</evidence>
<evidence type="ECO:0000256" key="3">
    <source>
        <dbReference type="ARBA" id="ARBA00022475"/>
    </source>
</evidence>
<dbReference type="InterPro" id="IPR000068">
    <property type="entry name" value="GPCR_3_Ca_sens_rcpt-rel"/>
</dbReference>
<feature type="signal peptide" evidence="13">
    <location>
        <begin position="1"/>
        <end position="28"/>
    </location>
</feature>
<evidence type="ECO:0000256" key="9">
    <source>
        <dbReference type="ARBA" id="ARBA00023170"/>
    </source>
</evidence>
<feature type="transmembrane region" description="Helical" evidence="12">
    <location>
        <begin position="591"/>
        <end position="616"/>
    </location>
</feature>
<evidence type="ECO:0000256" key="4">
    <source>
        <dbReference type="ARBA" id="ARBA00022692"/>
    </source>
</evidence>
<dbReference type="Pfam" id="PF01094">
    <property type="entry name" value="ANF_receptor"/>
    <property type="match status" value="1"/>
</dbReference>
<dbReference type="Pfam" id="PF00003">
    <property type="entry name" value="7tm_3"/>
    <property type="match status" value="1"/>
</dbReference>
<evidence type="ECO:0000256" key="6">
    <source>
        <dbReference type="ARBA" id="ARBA00022989"/>
    </source>
</evidence>
<name>A0A8C2M757_CRIGR</name>
<feature type="transmembrane region" description="Helical" evidence="12">
    <location>
        <begin position="705"/>
        <end position="729"/>
    </location>
</feature>
<feature type="transmembrane region" description="Helical" evidence="12">
    <location>
        <begin position="784"/>
        <end position="804"/>
    </location>
</feature>
<dbReference type="InterPro" id="IPR017978">
    <property type="entry name" value="GPCR_3_C"/>
</dbReference>
<dbReference type="GO" id="GO:0004930">
    <property type="term" value="F:G protein-coupled receptor activity"/>
    <property type="evidence" value="ECO:0007669"/>
    <property type="project" value="UniProtKB-KW"/>
</dbReference>
<feature type="transmembrane region" description="Helical" evidence="12">
    <location>
        <begin position="157"/>
        <end position="179"/>
    </location>
</feature>
<dbReference type="InterPro" id="IPR000337">
    <property type="entry name" value="GPCR_3"/>
</dbReference>
<evidence type="ECO:0000256" key="5">
    <source>
        <dbReference type="ARBA" id="ARBA00022729"/>
    </source>
</evidence>
<keyword evidence="6 12" id="KW-1133">Transmembrane helix</keyword>
<dbReference type="FunFam" id="3.40.50.2300:FF:000024">
    <property type="entry name" value="Vomeronasal 2, receptor 73"/>
    <property type="match status" value="1"/>
</dbReference>
<proteinExistence type="inferred from homology"/>
<evidence type="ECO:0000256" key="2">
    <source>
        <dbReference type="ARBA" id="ARBA00007242"/>
    </source>
</evidence>
<dbReference type="InterPro" id="IPR038550">
    <property type="entry name" value="GPCR_3_9-Cys_sf"/>
</dbReference>
<dbReference type="InterPro" id="IPR004073">
    <property type="entry name" value="GPCR_3_vmron_rcpt_2"/>
</dbReference>
<evidence type="ECO:0000256" key="7">
    <source>
        <dbReference type="ARBA" id="ARBA00023040"/>
    </source>
</evidence>
<sequence length="856" mass="98189">MKKLCVFIICFLLLKFSLFLCSLRETTCFWRMKQSEEDEGELRTDCGFILFINPYPIEEDFYNTLIHFRIPTRKYEYFLVLLFATDEINRNPFILPNMSIIFSIISGMCFQTLDTIDLRYSPKYSFFRPPNYDCRKSPCNVALTGPSWTTSNELLPIIFLTLLPLFFILQIFFGPFHPILSDNVLFPYVYQVAHKDACLPRAMVSLMLYFAWIWIGLVISDDDQGIQFLSDLREEMQRKGICLAFVNMIPDSIQLYTKRAVIYDNQIMTSSAKVVAIYGEMNSTLEVSFRRWAYLGVQRIWVTTSQWDVITSNKDFSLDPFHGTITYMHHHGKVSKFMNFMRTLNTSKYPVDISQMKMKWNFFNCSVSDTNYSSMNHYLYNTTLEWLSQHKFDMVWSEEGYNLYNAVYAVAHTYHEIILQQLESQNIAKPTGVFRDCHQMASLLKYRVFTNPVGELVDMNLRKKLCANYDIYNIWNFPQGFGLKVKIGSYSSYLPQSQQLHISEDLELSMGSILVPTSTCSVTCTPGFRKFYQEQAPDCCFDCAWCPENEISNETADMEQCVRCPDDQYSSAEHTHCLQRHVSFLAYEDPLGMTLAFMSLCFSALTALVLGAFVKYNGTPIVKANNRTLSYILLVSITFCFLCALFFIGHPNTVTCILQQTTFGVFFTVAVSTVLAKTITVVLAFKLTTPGRRMRRMLLSGVPNFVIPICTLFQSVVCGIWLVTSPPFIDTDTSEHGQIIIVCNKGSVIAFHFVLGYLGSLALGSFTVAFLARNLPDRFNEAKFLTFSMLVFCCVWVTFLPVYHSTKGKVMVAVEVFSILASCAGLLGCIFVPKCYVILIRPYSNSLQKYKDKLLY</sequence>
<keyword evidence="4 12" id="KW-0812">Transmembrane</keyword>
<dbReference type="CDD" id="cd15283">
    <property type="entry name" value="7tmC_V2R_pheromone"/>
    <property type="match status" value="1"/>
</dbReference>
<dbReference type="FunFam" id="2.10.50.30:FF:000002">
    <property type="entry name" value="Vomeronasal 2 receptor, h1"/>
    <property type="match status" value="1"/>
</dbReference>
<feature type="transmembrane region" description="Helical" evidence="12">
    <location>
        <begin position="93"/>
        <end position="113"/>
    </location>
</feature>
<dbReference type="AlphaFoldDB" id="A0A8C2M757"/>
<keyword evidence="5 13" id="KW-0732">Signal</keyword>
<evidence type="ECO:0000313" key="15">
    <source>
        <dbReference type="Ensembl" id="ENSCGRP00001014330.1"/>
    </source>
</evidence>
<keyword evidence="8 12" id="KW-0472">Membrane</keyword>
<dbReference type="PRINTS" id="PR00248">
    <property type="entry name" value="GPCRMGR"/>
</dbReference>
<dbReference type="InterPro" id="IPR001828">
    <property type="entry name" value="ANF_lig-bd_rcpt"/>
</dbReference>
<comment type="subcellular location">
    <subcellularLocation>
        <location evidence="1">Cell membrane</location>
        <topology evidence="1">Multi-pass membrane protein</topology>
    </subcellularLocation>
</comment>